<comment type="caution">
    <text evidence="11">The sequence shown here is derived from an EMBL/GenBank/DDBJ whole genome shotgun (WGS) entry which is preliminary data.</text>
</comment>
<evidence type="ECO:0000256" key="2">
    <source>
        <dbReference type="ARBA" id="ARBA00009533"/>
    </source>
</evidence>
<comment type="catalytic activity">
    <reaction evidence="6 9">
        <text>L-glutamate + H(+) = 4-aminobutanoate + CO2</text>
        <dbReference type="Rhea" id="RHEA:17785"/>
        <dbReference type="ChEBI" id="CHEBI:15378"/>
        <dbReference type="ChEBI" id="CHEBI:16526"/>
        <dbReference type="ChEBI" id="CHEBI:29985"/>
        <dbReference type="ChEBI" id="CHEBI:59888"/>
        <dbReference type="EC" id="4.1.1.15"/>
    </reaction>
</comment>
<dbReference type="FunFam" id="3.40.640.10:FF:000017">
    <property type="entry name" value="Glutamate decarboxylase"/>
    <property type="match status" value="1"/>
</dbReference>
<proteinExistence type="inferred from homology"/>
<evidence type="ECO:0000256" key="4">
    <source>
        <dbReference type="ARBA" id="ARBA00022898"/>
    </source>
</evidence>
<evidence type="ECO:0000256" key="7">
    <source>
        <dbReference type="PIRSR" id="PIRSR602129-50"/>
    </source>
</evidence>
<evidence type="ECO:0000313" key="12">
    <source>
        <dbReference type="Proteomes" id="UP000758603"/>
    </source>
</evidence>
<dbReference type="EMBL" id="JAGPXC010000007">
    <property type="protein sequence ID" value="KAH6649110.1"/>
    <property type="molecule type" value="Genomic_DNA"/>
</dbReference>
<accession>A0A9P8UFN1</accession>
<dbReference type="NCBIfam" id="TIGR01788">
    <property type="entry name" value="Glu-decarb-GAD"/>
    <property type="match status" value="1"/>
</dbReference>
<dbReference type="Gene3D" id="4.10.280.50">
    <property type="match status" value="1"/>
</dbReference>
<evidence type="ECO:0000256" key="9">
    <source>
        <dbReference type="RuleBase" id="RU361171"/>
    </source>
</evidence>
<dbReference type="PANTHER" id="PTHR43321:SF6">
    <property type="entry name" value="GLUTAMATE DECARBOXYLASE"/>
    <property type="match status" value="1"/>
</dbReference>
<name>A0A9P8UFN1_9PEZI</name>
<evidence type="ECO:0000256" key="10">
    <source>
        <dbReference type="SAM" id="MobiDB-lite"/>
    </source>
</evidence>
<feature type="modified residue" description="N6-(pyridoxal phosphate)lysine" evidence="7">
    <location>
        <position position="286"/>
    </location>
</feature>
<organism evidence="11 12">
    <name type="scientific">Truncatella angustata</name>
    <dbReference type="NCBI Taxonomy" id="152316"/>
    <lineage>
        <taxon>Eukaryota</taxon>
        <taxon>Fungi</taxon>
        <taxon>Dikarya</taxon>
        <taxon>Ascomycota</taxon>
        <taxon>Pezizomycotina</taxon>
        <taxon>Sordariomycetes</taxon>
        <taxon>Xylariomycetidae</taxon>
        <taxon>Amphisphaeriales</taxon>
        <taxon>Sporocadaceae</taxon>
        <taxon>Truncatella</taxon>
    </lineage>
</organism>
<dbReference type="Pfam" id="PF00282">
    <property type="entry name" value="Pyridoxal_deC"/>
    <property type="match status" value="1"/>
</dbReference>
<reference evidence="11" key="1">
    <citation type="journal article" date="2021" name="Nat. Commun.">
        <title>Genetic determinants of endophytism in the Arabidopsis root mycobiome.</title>
        <authorList>
            <person name="Mesny F."/>
            <person name="Miyauchi S."/>
            <person name="Thiergart T."/>
            <person name="Pickel B."/>
            <person name="Atanasova L."/>
            <person name="Karlsson M."/>
            <person name="Huettel B."/>
            <person name="Barry K.W."/>
            <person name="Haridas S."/>
            <person name="Chen C."/>
            <person name="Bauer D."/>
            <person name="Andreopoulos W."/>
            <person name="Pangilinan J."/>
            <person name="LaButti K."/>
            <person name="Riley R."/>
            <person name="Lipzen A."/>
            <person name="Clum A."/>
            <person name="Drula E."/>
            <person name="Henrissat B."/>
            <person name="Kohler A."/>
            <person name="Grigoriev I.V."/>
            <person name="Martin F.M."/>
            <person name="Hacquard S."/>
        </authorList>
    </citation>
    <scope>NUCLEOTIDE SEQUENCE</scope>
    <source>
        <strain evidence="11">MPI-SDFR-AT-0073</strain>
    </source>
</reference>
<dbReference type="InterPro" id="IPR010107">
    <property type="entry name" value="Glutamate_decarboxylase"/>
</dbReference>
<evidence type="ECO:0000256" key="5">
    <source>
        <dbReference type="ARBA" id="ARBA00023239"/>
    </source>
</evidence>
<dbReference type="RefSeq" id="XP_045955617.1">
    <property type="nucleotide sequence ID" value="XM_046098391.1"/>
</dbReference>
<comment type="cofactor">
    <cofactor evidence="1 7 8">
        <name>pyridoxal 5'-phosphate</name>
        <dbReference type="ChEBI" id="CHEBI:597326"/>
    </cofactor>
</comment>
<dbReference type="EC" id="4.1.1.15" evidence="3 9"/>
<dbReference type="Gene3D" id="3.90.1150.160">
    <property type="match status" value="1"/>
</dbReference>
<dbReference type="OrthoDB" id="5152799at2759"/>
<comment type="similarity">
    <text evidence="2 8">Belongs to the group II decarboxylase family.</text>
</comment>
<dbReference type="AlphaFoldDB" id="A0A9P8UFN1"/>
<evidence type="ECO:0000256" key="6">
    <source>
        <dbReference type="ARBA" id="ARBA00048868"/>
    </source>
</evidence>
<evidence type="ECO:0000256" key="3">
    <source>
        <dbReference type="ARBA" id="ARBA00012421"/>
    </source>
</evidence>
<dbReference type="GO" id="GO:0030170">
    <property type="term" value="F:pyridoxal phosphate binding"/>
    <property type="evidence" value="ECO:0007669"/>
    <property type="project" value="InterPro"/>
</dbReference>
<evidence type="ECO:0000256" key="1">
    <source>
        <dbReference type="ARBA" id="ARBA00001933"/>
    </source>
</evidence>
<dbReference type="GO" id="GO:0006538">
    <property type="term" value="P:L-glutamate catabolic process"/>
    <property type="evidence" value="ECO:0007669"/>
    <property type="project" value="TreeGrafter"/>
</dbReference>
<dbReference type="InterPro" id="IPR015424">
    <property type="entry name" value="PyrdxlP-dep_Trfase"/>
</dbReference>
<keyword evidence="4 7" id="KW-0663">Pyridoxal phosphate</keyword>
<gene>
    <name evidence="11" type="ORF">BKA67DRAFT_522634</name>
</gene>
<sequence>MGDAELIDIPHGWDPGTSPGSNSNRLDNGIVGQDDFHGLPRNHIPEDEMPPEIAVRKIQHDLAMDGTPALNLGSFVTTHMDEHARELIVDGLSKNFVHYESYPITADIHNRCLNMIANLFHAPDSGRSSDAVGTSTIGSSEAILLATLAMKKRWVNRQKVAGKDYSAPNLIMSSTIQVCWKKAARYFDIEERYVFCARDCYIIDPQAAVELVDENTIGICSILGTTYTGEYDDIKAINDLLIERDLDVPIHVDAASGGFVAPFVEPDLVWDFRLEKVVSINVSGHKYGLVYAGIGWAIWRSAEYLPKELIFEMNYLGTEQTSVTLNFSRSASPIISQYYRLISLGMEGYRRVMVDLFRVAEYLALHLEEMGTFILLCKKRQQRLPLIAFRLDMTNNYQFDEFTLSHKLRQQGGWVVPAYTMAPHNEDVKILRVVVREDFSKARCDAFIVDLHLALHSLNMQNTSTSFKVT</sequence>
<dbReference type="SUPFAM" id="SSF53383">
    <property type="entry name" value="PLP-dependent transferases"/>
    <property type="match status" value="1"/>
</dbReference>
<protein>
    <recommendedName>
        <fullName evidence="3 9">Glutamate decarboxylase</fullName>
        <ecNumber evidence="3 9">4.1.1.15</ecNumber>
    </recommendedName>
</protein>
<evidence type="ECO:0000313" key="11">
    <source>
        <dbReference type="EMBL" id="KAH6649110.1"/>
    </source>
</evidence>
<feature type="region of interest" description="Disordered" evidence="10">
    <location>
        <begin position="1"/>
        <end position="25"/>
    </location>
</feature>
<dbReference type="Proteomes" id="UP000758603">
    <property type="component" value="Unassembled WGS sequence"/>
</dbReference>
<dbReference type="InterPro" id="IPR002129">
    <property type="entry name" value="PyrdxlP-dep_de-COase"/>
</dbReference>
<dbReference type="GeneID" id="70127283"/>
<dbReference type="GO" id="GO:0005829">
    <property type="term" value="C:cytosol"/>
    <property type="evidence" value="ECO:0007669"/>
    <property type="project" value="TreeGrafter"/>
</dbReference>
<evidence type="ECO:0000256" key="8">
    <source>
        <dbReference type="RuleBase" id="RU000382"/>
    </source>
</evidence>
<dbReference type="PANTHER" id="PTHR43321">
    <property type="entry name" value="GLUTAMATE DECARBOXYLASE"/>
    <property type="match status" value="1"/>
</dbReference>
<keyword evidence="9" id="KW-0210">Decarboxylase</keyword>
<dbReference type="Gene3D" id="3.40.640.10">
    <property type="entry name" value="Type I PLP-dependent aspartate aminotransferase-like (Major domain)"/>
    <property type="match status" value="1"/>
</dbReference>
<keyword evidence="5 8" id="KW-0456">Lyase</keyword>
<dbReference type="GO" id="GO:0004351">
    <property type="term" value="F:glutamate decarboxylase activity"/>
    <property type="evidence" value="ECO:0007669"/>
    <property type="project" value="UniProtKB-EC"/>
</dbReference>
<dbReference type="InterPro" id="IPR015421">
    <property type="entry name" value="PyrdxlP-dep_Trfase_major"/>
</dbReference>
<keyword evidence="12" id="KW-1185">Reference proteome</keyword>